<dbReference type="InterPro" id="IPR003343">
    <property type="entry name" value="Big_2"/>
</dbReference>
<dbReference type="Proteomes" id="UP000199182">
    <property type="component" value="Unassembled WGS sequence"/>
</dbReference>
<dbReference type="SUPFAM" id="SSF49373">
    <property type="entry name" value="Invasin/intimin cell-adhesion fragments"/>
    <property type="match status" value="1"/>
</dbReference>
<dbReference type="InterPro" id="IPR008964">
    <property type="entry name" value="Invasin/intimin_cell_adhesion"/>
</dbReference>
<organism evidence="2 3">
    <name type="scientific">Acetanaerobacterium elongatum</name>
    <dbReference type="NCBI Taxonomy" id="258515"/>
    <lineage>
        <taxon>Bacteria</taxon>
        <taxon>Bacillati</taxon>
        <taxon>Bacillota</taxon>
        <taxon>Clostridia</taxon>
        <taxon>Eubacteriales</taxon>
        <taxon>Oscillospiraceae</taxon>
        <taxon>Acetanaerobacterium</taxon>
    </lineage>
</organism>
<name>A0A1H0BND4_9FIRM</name>
<sequence>MYDVLESQFSDTLNREGKTVTIYNGNAPVTLPCLFRKNSDRNKTSDKRTIYYPIDAGIQQGKLIQYNNDYYISINQETSENHVYYHSDLEKVNSVINVVTETGYELFVKCHAYDWQSVSLISSALATTIDGTIELITEDNEQSRKLAVNNVFVALGATWQIFSIYYKSGICYIFVKRTANSSTQTTYSLDASGNVSYKVDDTATFTTLAKINDTTIVNPTILWETSDTSKATISNQGVLTCISAGTVTITAKWVEHNITAVKEVVIDEVTPPIQYTASITYSGDPVLKIGQASKTFTAAFKDINNQPVTLTPVWSLDLSTAQTGYVLTTSQADNYIKLKMDATSPSSLIGTSFKLNLRDSNSLCSTSLTISIMSLG</sequence>
<evidence type="ECO:0000313" key="3">
    <source>
        <dbReference type="Proteomes" id="UP000199182"/>
    </source>
</evidence>
<dbReference type="AlphaFoldDB" id="A0A1H0BND4"/>
<evidence type="ECO:0000313" key="2">
    <source>
        <dbReference type="EMBL" id="SDN47072.1"/>
    </source>
</evidence>
<evidence type="ECO:0000259" key="1">
    <source>
        <dbReference type="Pfam" id="PF02368"/>
    </source>
</evidence>
<accession>A0A1H0BND4</accession>
<proteinExistence type="predicted"/>
<gene>
    <name evidence="2" type="ORF">SAMN05192585_12012</name>
</gene>
<dbReference type="RefSeq" id="WP_092640646.1">
    <property type="nucleotide sequence ID" value="NZ_FNID01000020.1"/>
</dbReference>
<dbReference type="EMBL" id="FNID01000020">
    <property type="protein sequence ID" value="SDN47072.1"/>
    <property type="molecule type" value="Genomic_DNA"/>
</dbReference>
<dbReference type="Pfam" id="PF02368">
    <property type="entry name" value="Big_2"/>
    <property type="match status" value="1"/>
</dbReference>
<protein>
    <submittedName>
        <fullName evidence="2">Ig-like domain (Group 2)</fullName>
    </submittedName>
</protein>
<dbReference type="Gene3D" id="2.60.40.1080">
    <property type="match status" value="1"/>
</dbReference>
<reference evidence="2 3" key="1">
    <citation type="submission" date="2016-10" db="EMBL/GenBank/DDBJ databases">
        <authorList>
            <person name="de Groot N.N."/>
        </authorList>
    </citation>
    <scope>NUCLEOTIDE SEQUENCE [LARGE SCALE GENOMIC DNA]</scope>
    <source>
        <strain evidence="2 3">CGMCC 1.5012</strain>
    </source>
</reference>
<feature type="domain" description="BIG2" evidence="1">
    <location>
        <begin position="194"/>
        <end position="251"/>
    </location>
</feature>
<dbReference type="OrthoDB" id="1808737at2"/>
<keyword evidence="3" id="KW-1185">Reference proteome</keyword>